<feature type="repeat" description="TPR" evidence="3">
    <location>
        <begin position="1053"/>
        <end position="1086"/>
    </location>
</feature>
<sequence>MADPRKYAANRRRALKMQRELDYVREKGSLERNLMETGVNQSLATLPRSLSPSSHHLLQPVKLSDRKKKAKSAEKKIVLTTSRPQLKSLAISSLHHTSGPVSHTQKPRQLPPVSSWKLHGYELFSSVRVDLELETRSSEMVDRADMKTVRDGGGADFVEMGHGEEINASCEDVDKTVDEREMDCGLGPNEELGSRDHLSLVEERVTIGESTRSNQIAVRVVKKGLAFSSGPVTMEEIMSLHGTPLSLHLPPSFPLSSRRTATTAAAGVQYMASHTSMHHFCTEPLSAELPAAVQAQQRLSISRGSHELSCDPSHDQAGRSHDSGGSATDQSGGVWTAAGKRLEIAQTPTNLLWQPVPPKLSLRPRTVTFHLLPHLSPQLKTFRARTSEEPVTDAHVRKLNDIIREHNDVIETSETLPSSPASPTAQRPTEPDSPSSPTSLSPPQHLPKPKVDPSPMAAMAMREYDIVLREVTNQRRSLLGDRESGSLAAQRQSSRLDHSISVPRGRVRRQSRGGERQLDTSLSLSSSGWRLRRQAIQGRGGGRRKRRSQVLTSSAILRTKLAREALDASRGRQRLRRASYPLATSEAEFEGQKHGRHRRFSISHYCDDDFTALMTKYGAPVNSDPWTWTQELWWGVWFPEALRECRRALAQYYHGDQLRALIGSSIPEGGFGEEEQEIVEREKGGKRGREEGQEKEDVIELRTTSTCEGDLKSWEEECEEVDEKMEKDGETACLLSQRAALLRKMGRLQEAWRDVNRSLSLSPSYSSALWTRHLLHLTAGSHSSALADLQTIASSSPSSSLVSQDCEAGLVFMSLMALVHHNKKTDPSLSLPLLSQAIAMCPDSPELLRERAGVYEILGHHNKALHDYNMVLNLTPRDLMSLEKVGDHCLREKKWAEAETNYCHVLHSQPTLTRVRVQRAQALMHLGRQEEALRELCTAVHLAPEDPQPRFWRGCLMRQLDPRWALRDLSVALLLSSSSSHLTASIHLYRALVYVKLHCYQEALSDLTSAISLHPSFFSAHLISGLLHHTFLGNPARAVRCLSSALRVDPTSTSALLARAQAFLCQGKLKEAERDYSRLVHMSPDTTTAYILRGNLSRLSHNTPRAKEHALIVRKLTMNDEPSAVKALVAAFLHENDEAVSIATALPSHSLLQGKLLTKAGRYWEAIQVLGSPESHVTETDQSECRIVLGVAHLYAGGRGQSFEGLLCLERGDMTTAIHDLSLAQQLTPEDPSLPHALALCHHRAGNLPASLAAYTSALGLDPVFIEAMLGRGDVYMDSGTEEGRDNARHDYSKALELDPHSESARISMAYLLQSEGRFMDAWNTLTEGSARDQDLSPDLLAARGIVSLQMEQLQGAMSDLSRSIFLFPSPETLTNRGVVHCFLGDRPNAMQDYQRALTIDPKYALGHFNIGNILFSEHRFRDAIRSYSKALERGSHGDVVLVNRGLAREMVGEREGAMADLSGAISLNPHAAHAFFNRGNLYRCRGDLQAAQQDYQSALRLLPGDWLCGYYLGQVTGELGDRDRATAIFHQAAISQLPLPSFSSSS</sequence>
<accession>A0AA35X1A6</accession>
<evidence type="ECO:0000313" key="6">
    <source>
        <dbReference type="Proteomes" id="UP001174909"/>
    </source>
</evidence>
<dbReference type="GO" id="GO:0046813">
    <property type="term" value="P:receptor-mediated virion attachment to host cell"/>
    <property type="evidence" value="ECO:0007669"/>
    <property type="project" value="TreeGrafter"/>
</dbReference>
<dbReference type="Pfam" id="PF13414">
    <property type="entry name" value="TPR_11"/>
    <property type="match status" value="1"/>
</dbReference>
<evidence type="ECO:0000256" key="2">
    <source>
        <dbReference type="ARBA" id="ARBA00022803"/>
    </source>
</evidence>
<evidence type="ECO:0000256" key="1">
    <source>
        <dbReference type="ARBA" id="ARBA00022737"/>
    </source>
</evidence>
<dbReference type="PROSITE" id="PS50005">
    <property type="entry name" value="TPR"/>
    <property type="match status" value="5"/>
</dbReference>
<keyword evidence="6" id="KW-1185">Reference proteome</keyword>
<feature type="repeat" description="TPR" evidence="3">
    <location>
        <begin position="984"/>
        <end position="1017"/>
    </location>
</feature>
<feature type="compositionally biased region" description="Low complexity" evidence="4">
    <location>
        <begin position="432"/>
        <end position="443"/>
    </location>
</feature>
<feature type="compositionally biased region" description="Basic and acidic residues" evidence="4">
    <location>
        <begin position="304"/>
        <end position="322"/>
    </location>
</feature>
<dbReference type="InterPro" id="IPR019734">
    <property type="entry name" value="TPR_rpt"/>
</dbReference>
<evidence type="ECO:0000256" key="3">
    <source>
        <dbReference type="PROSITE-ProRule" id="PRU00339"/>
    </source>
</evidence>
<dbReference type="Pfam" id="PF13432">
    <property type="entry name" value="TPR_16"/>
    <property type="match status" value="2"/>
</dbReference>
<evidence type="ECO:0000256" key="4">
    <source>
        <dbReference type="SAM" id="MobiDB-lite"/>
    </source>
</evidence>
<feature type="region of interest" description="Disordered" evidence="4">
    <location>
        <begin position="410"/>
        <end position="454"/>
    </location>
</feature>
<proteinExistence type="predicted"/>
<dbReference type="InterPro" id="IPR050498">
    <property type="entry name" value="Ycf3"/>
</dbReference>
<evidence type="ECO:0000313" key="5">
    <source>
        <dbReference type="EMBL" id="CAI8034122.1"/>
    </source>
</evidence>
<dbReference type="EMBL" id="CASHTH010002713">
    <property type="protein sequence ID" value="CAI8034122.1"/>
    <property type="molecule type" value="Genomic_DNA"/>
</dbReference>
<reference evidence="5" key="1">
    <citation type="submission" date="2023-03" db="EMBL/GenBank/DDBJ databases">
        <authorList>
            <person name="Steffen K."/>
            <person name="Cardenas P."/>
        </authorList>
    </citation>
    <scope>NUCLEOTIDE SEQUENCE</scope>
</reference>
<gene>
    <name evidence="5" type="ORF">GBAR_LOCUS19251</name>
</gene>
<feature type="compositionally biased region" description="Basic and acidic residues" evidence="4">
    <location>
        <begin position="678"/>
        <end position="697"/>
    </location>
</feature>
<feature type="compositionally biased region" description="Polar residues" evidence="4">
    <location>
        <begin position="410"/>
        <end position="427"/>
    </location>
</feature>
<comment type="caution">
    <text evidence="5">The sequence shown here is derived from an EMBL/GenBank/DDBJ whole genome shotgun (WGS) entry which is preliminary data.</text>
</comment>
<dbReference type="SUPFAM" id="SSF48452">
    <property type="entry name" value="TPR-like"/>
    <property type="match status" value="4"/>
</dbReference>
<dbReference type="PANTHER" id="PTHR44858">
    <property type="entry name" value="TETRATRICOPEPTIDE REPEAT PROTEIN 6"/>
    <property type="match status" value="1"/>
</dbReference>
<feature type="region of interest" description="Disordered" evidence="4">
    <location>
        <begin position="477"/>
        <end position="525"/>
    </location>
</feature>
<dbReference type="InterPro" id="IPR011990">
    <property type="entry name" value="TPR-like_helical_dom_sf"/>
</dbReference>
<feature type="repeat" description="TPR" evidence="3">
    <location>
        <begin position="845"/>
        <end position="878"/>
    </location>
</feature>
<organism evidence="5 6">
    <name type="scientific">Geodia barretti</name>
    <name type="common">Barrett's horny sponge</name>
    <dbReference type="NCBI Taxonomy" id="519541"/>
    <lineage>
        <taxon>Eukaryota</taxon>
        <taxon>Metazoa</taxon>
        <taxon>Porifera</taxon>
        <taxon>Demospongiae</taxon>
        <taxon>Heteroscleromorpha</taxon>
        <taxon>Tetractinellida</taxon>
        <taxon>Astrophorina</taxon>
        <taxon>Geodiidae</taxon>
        <taxon>Geodia</taxon>
    </lineage>
</organism>
<protein>
    <submittedName>
        <fullName evidence="5">Tetratricopeptide repeat protein 6</fullName>
    </submittedName>
</protein>
<feature type="repeat" description="TPR" evidence="3">
    <location>
        <begin position="1371"/>
        <end position="1404"/>
    </location>
</feature>
<name>A0AA35X1A6_GEOBA</name>
<dbReference type="SMART" id="SM00028">
    <property type="entry name" value="TPR"/>
    <property type="match status" value="14"/>
</dbReference>
<feature type="repeat" description="TPR" evidence="3">
    <location>
        <begin position="1473"/>
        <end position="1506"/>
    </location>
</feature>
<feature type="compositionally biased region" description="Polar residues" evidence="4">
    <location>
        <begin position="323"/>
        <end position="333"/>
    </location>
</feature>
<dbReference type="Gene3D" id="1.25.40.10">
    <property type="entry name" value="Tetratricopeptide repeat domain"/>
    <property type="match status" value="5"/>
</dbReference>
<feature type="region of interest" description="Disordered" evidence="4">
    <location>
        <begin position="296"/>
        <end position="333"/>
    </location>
</feature>
<dbReference type="Proteomes" id="UP001174909">
    <property type="component" value="Unassembled WGS sequence"/>
</dbReference>
<feature type="region of interest" description="Disordered" evidence="4">
    <location>
        <begin position="672"/>
        <end position="697"/>
    </location>
</feature>
<dbReference type="PANTHER" id="PTHR44858:SF1">
    <property type="entry name" value="UDP-N-ACETYLGLUCOSAMINE--PEPTIDE N-ACETYLGLUCOSAMINYLTRANSFERASE SPINDLY-RELATED"/>
    <property type="match status" value="1"/>
</dbReference>
<keyword evidence="2 3" id="KW-0802">TPR repeat</keyword>
<keyword evidence="1" id="KW-0677">Repeat</keyword>